<evidence type="ECO:0000256" key="5">
    <source>
        <dbReference type="ARBA" id="ARBA00022679"/>
    </source>
</evidence>
<dbReference type="PANTHER" id="PTHR20941:SF1">
    <property type="entry name" value="FOLIC ACID SYNTHESIS PROTEIN FOL1"/>
    <property type="match status" value="1"/>
</dbReference>
<dbReference type="GO" id="GO:0046656">
    <property type="term" value="P:folic acid biosynthetic process"/>
    <property type="evidence" value="ECO:0007669"/>
    <property type="project" value="UniProtKB-KW"/>
</dbReference>
<evidence type="ECO:0000313" key="11">
    <source>
        <dbReference type="Proteomes" id="UP000823636"/>
    </source>
</evidence>
<sequence>MATETTTLTLNIAGKLISLKRPLIMGILNLTPDSFYAESRCEGRERIAARAREIVEQGGDIIDAGAYSSRPGATDVTEEEETKRLCEGLGIIREIYPDIPVSIDTFRAGVARKAIEEFGAAIINDISGGADPAMYSTAAEFHTPYILMHMRGTPDTMQQHTQYGNITAEIIKYFSEKIARLHAVGVNDIILDPGFGFAKELDDNYRLLNELHEFTPFGMPILAGISRKSMIYRLLGTTPGESLNGTTAANMLALTKGANILRVHDVRECAETIKIFQKTNGK</sequence>
<comment type="catalytic activity">
    <reaction evidence="1">
        <text>(7,8-dihydropterin-6-yl)methyl diphosphate + 4-aminobenzoate = 7,8-dihydropteroate + diphosphate</text>
        <dbReference type="Rhea" id="RHEA:19949"/>
        <dbReference type="ChEBI" id="CHEBI:17836"/>
        <dbReference type="ChEBI" id="CHEBI:17839"/>
        <dbReference type="ChEBI" id="CHEBI:33019"/>
        <dbReference type="ChEBI" id="CHEBI:72950"/>
        <dbReference type="EC" id="2.5.1.15"/>
    </reaction>
</comment>
<dbReference type="Proteomes" id="UP000823636">
    <property type="component" value="Unassembled WGS sequence"/>
</dbReference>
<evidence type="ECO:0000256" key="2">
    <source>
        <dbReference type="ARBA" id="ARBA00001946"/>
    </source>
</evidence>
<evidence type="ECO:0000256" key="6">
    <source>
        <dbReference type="ARBA" id="ARBA00022723"/>
    </source>
</evidence>
<proteinExistence type="predicted"/>
<dbReference type="NCBIfam" id="TIGR01496">
    <property type="entry name" value="DHPS"/>
    <property type="match status" value="1"/>
</dbReference>
<name>A0A9D9E2D1_9BACT</name>
<keyword evidence="7" id="KW-0460">Magnesium</keyword>
<reference evidence="10" key="2">
    <citation type="journal article" date="2021" name="PeerJ">
        <title>Extensive microbial diversity within the chicken gut microbiome revealed by metagenomics and culture.</title>
        <authorList>
            <person name="Gilroy R."/>
            <person name="Ravi A."/>
            <person name="Getino M."/>
            <person name="Pursley I."/>
            <person name="Horton D.L."/>
            <person name="Alikhan N.F."/>
            <person name="Baker D."/>
            <person name="Gharbi K."/>
            <person name="Hall N."/>
            <person name="Watson M."/>
            <person name="Adriaenssens E.M."/>
            <person name="Foster-Nyarko E."/>
            <person name="Jarju S."/>
            <person name="Secka A."/>
            <person name="Antonio M."/>
            <person name="Oren A."/>
            <person name="Chaudhuri R.R."/>
            <person name="La Ragione R."/>
            <person name="Hildebrand F."/>
            <person name="Pallen M.J."/>
        </authorList>
    </citation>
    <scope>NUCLEOTIDE SEQUENCE</scope>
    <source>
        <strain evidence="10">G3-4614</strain>
    </source>
</reference>
<dbReference type="EMBL" id="JADIMW010000059">
    <property type="protein sequence ID" value="MBO8438302.1"/>
    <property type="molecule type" value="Genomic_DNA"/>
</dbReference>
<dbReference type="SUPFAM" id="SSF51717">
    <property type="entry name" value="Dihydropteroate synthetase-like"/>
    <property type="match status" value="1"/>
</dbReference>
<comment type="pathway">
    <text evidence="3">Cofactor biosynthesis; tetrahydrofolate biosynthesis; 7,8-dihydrofolate from 2-amino-4-hydroxy-6-hydroxymethyl-7,8-dihydropteridine diphosphate and 4-aminobenzoate: step 1/2.</text>
</comment>
<organism evidence="10 11">
    <name type="scientific">Candidatus Caccoplasma merdipullorum</name>
    <dbReference type="NCBI Taxonomy" id="2840718"/>
    <lineage>
        <taxon>Bacteria</taxon>
        <taxon>Pseudomonadati</taxon>
        <taxon>Bacteroidota</taxon>
        <taxon>Bacteroidia</taxon>
        <taxon>Bacteroidales</taxon>
        <taxon>Bacteroidaceae</taxon>
        <taxon>Bacteroidaceae incertae sedis</taxon>
        <taxon>Candidatus Caccoplasma</taxon>
    </lineage>
</organism>
<dbReference type="InterPro" id="IPR045031">
    <property type="entry name" value="DHP_synth-like"/>
</dbReference>
<dbReference type="Pfam" id="PF00809">
    <property type="entry name" value="Pterin_bind"/>
    <property type="match status" value="1"/>
</dbReference>
<evidence type="ECO:0000313" key="10">
    <source>
        <dbReference type="EMBL" id="MBO8438302.1"/>
    </source>
</evidence>
<protein>
    <recommendedName>
        <fullName evidence="4">dihydropteroate synthase</fullName>
        <ecNumber evidence="4">2.5.1.15</ecNumber>
    </recommendedName>
</protein>
<evidence type="ECO:0000256" key="3">
    <source>
        <dbReference type="ARBA" id="ARBA00004763"/>
    </source>
</evidence>
<evidence type="ECO:0000256" key="8">
    <source>
        <dbReference type="ARBA" id="ARBA00022909"/>
    </source>
</evidence>
<keyword evidence="5 10" id="KW-0808">Transferase</keyword>
<comment type="caution">
    <text evidence="10">The sequence shown here is derived from an EMBL/GenBank/DDBJ whole genome shotgun (WGS) entry which is preliminary data.</text>
</comment>
<dbReference type="InterPro" id="IPR011005">
    <property type="entry name" value="Dihydropteroate_synth-like_sf"/>
</dbReference>
<dbReference type="PROSITE" id="PS50972">
    <property type="entry name" value="PTERIN_BINDING"/>
    <property type="match status" value="1"/>
</dbReference>
<accession>A0A9D9E2D1</accession>
<reference evidence="10" key="1">
    <citation type="submission" date="2020-10" db="EMBL/GenBank/DDBJ databases">
        <authorList>
            <person name="Gilroy R."/>
        </authorList>
    </citation>
    <scope>NUCLEOTIDE SEQUENCE</scope>
    <source>
        <strain evidence="10">G3-4614</strain>
    </source>
</reference>
<dbReference type="EC" id="2.5.1.15" evidence="4"/>
<dbReference type="GO" id="GO:0046872">
    <property type="term" value="F:metal ion binding"/>
    <property type="evidence" value="ECO:0007669"/>
    <property type="project" value="UniProtKB-KW"/>
</dbReference>
<gene>
    <name evidence="10" type="primary">folP</name>
    <name evidence="10" type="ORF">IAC54_05320</name>
</gene>
<evidence type="ECO:0000256" key="1">
    <source>
        <dbReference type="ARBA" id="ARBA00000012"/>
    </source>
</evidence>
<keyword evidence="8" id="KW-0289">Folate biosynthesis</keyword>
<evidence type="ECO:0000256" key="4">
    <source>
        <dbReference type="ARBA" id="ARBA00012458"/>
    </source>
</evidence>
<dbReference type="AlphaFoldDB" id="A0A9D9E2D1"/>
<dbReference type="InterPro" id="IPR006390">
    <property type="entry name" value="DHP_synth_dom"/>
</dbReference>
<dbReference type="CDD" id="cd00739">
    <property type="entry name" value="DHPS"/>
    <property type="match status" value="1"/>
</dbReference>
<evidence type="ECO:0000256" key="7">
    <source>
        <dbReference type="ARBA" id="ARBA00022842"/>
    </source>
</evidence>
<feature type="domain" description="Pterin-binding" evidence="9">
    <location>
        <begin position="22"/>
        <end position="274"/>
    </location>
</feature>
<dbReference type="InterPro" id="IPR000489">
    <property type="entry name" value="Pterin-binding_dom"/>
</dbReference>
<evidence type="ECO:0000259" key="9">
    <source>
        <dbReference type="PROSITE" id="PS50972"/>
    </source>
</evidence>
<comment type="cofactor">
    <cofactor evidence="2">
        <name>Mg(2+)</name>
        <dbReference type="ChEBI" id="CHEBI:18420"/>
    </cofactor>
</comment>
<dbReference type="GO" id="GO:0004156">
    <property type="term" value="F:dihydropteroate synthase activity"/>
    <property type="evidence" value="ECO:0007669"/>
    <property type="project" value="UniProtKB-EC"/>
</dbReference>
<dbReference type="GO" id="GO:0005829">
    <property type="term" value="C:cytosol"/>
    <property type="evidence" value="ECO:0007669"/>
    <property type="project" value="TreeGrafter"/>
</dbReference>
<dbReference type="Gene3D" id="3.20.20.20">
    <property type="entry name" value="Dihydropteroate synthase-like"/>
    <property type="match status" value="1"/>
</dbReference>
<dbReference type="GO" id="GO:0046654">
    <property type="term" value="P:tetrahydrofolate biosynthetic process"/>
    <property type="evidence" value="ECO:0007669"/>
    <property type="project" value="TreeGrafter"/>
</dbReference>
<dbReference type="PANTHER" id="PTHR20941">
    <property type="entry name" value="FOLATE SYNTHESIS PROTEINS"/>
    <property type="match status" value="1"/>
</dbReference>
<keyword evidence="6" id="KW-0479">Metal-binding</keyword>